<dbReference type="EMBL" id="JAULSO010000003">
    <property type="protein sequence ID" value="KAK3686239.1"/>
    <property type="molecule type" value="Genomic_DNA"/>
</dbReference>
<keyword evidence="2" id="KW-1185">Reference proteome</keyword>
<organism evidence="1 2">
    <name type="scientific">Podospora appendiculata</name>
    <dbReference type="NCBI Taxonomy" id="314037"/>
    <lineage>
        <taxon>Eukaryota</taxon>
        <taxon>Fungi</taxon>
        <taxon>Dikarya</taxon>
        <taxon>Ascomycota</taxon>
        <taxon>Pezizomycotina</taxon>
        <taxon>Sordariomycetes</taxon>
        <taxon>Sordariomycetidae</taxon>
        <taxon>Sordariales</taxon>
        <taxon>Podosporaceae</taxon>
        <taxon>Podospora</taxon>
    </lineage>
</organism>
<evidence type="ECO:0000313" key="2">
    <source>
        <dbReference type="Proteomes" id="UP001270362"/>
    </source>
</evidence>
<reference evidence="1" key="1">
    <citation type="journal article" date="2023" name="Mol. Phylogenet. Evol.">
        <title>Genome-scale phylogeny and comparative genomics of the fungal order Sordariales.</title>
        <authorList>
            <person name="Hensen N."/>
            <person name="Bonometti L."/>
            <person name="Westerberg I."/>
            <person name="Brannstrom I.O."/>
            <person name="Guillou S."/>
            <person name="Cros-Aarteil S."/>
            <person name="Calhoun S."/>
            <person name="Haridas S."/>
            <person name="Kuo A."/>
            <person name="Mondo S."/>
            <person name="Pangilinan J."/>
            <person name="Riley R."/>
            <person name="LaButti K."/>
            <person name="Andreopoulos B."/>
            <person name="Lipzen A."/>
            <person name="Chen C."/>
            <person name="Yan M."/>
            <person name="Daum C."/>
            <person name="Ng V."/>
            <person name="Clum A."/>
            <person name="Steindorff A."/>
            <person name="Ohm R.A."/>
            <person name="Martin F."/>
            <person name="Silar P."/>
            <person name="Natvig D.O."/>
            <person name="Lalanne C."/>
            <person name="Gautier V."/>
            <person name="Ament-Velasquez S.L."/>
            <person name="Kruys A."/>
            <person name="Hutchinson M.I."/>
            <person name="Powell A.J."/>
            <person name="Barry K."/>
            <person name="Miller A.N."/>
            <person name="Grigoriev I.V."/>
            <person name="Debuchy R."/>
            <person name="Gladieux P."/>
            <person name="Hiltunen Thoren M."/>
            <person name="Johannesson H."/>
        </authorList>
    </citation>
    <scope>NUCLEOTIDE SEQUENCE</scope>
    <source>
        <strain evidence="1">CBS 314.62</strain>
    </source>
</reference>
<name>A0AAE1CB36_9PEZI</name>
<reference evidence="1" key="2">
    <citation type="submission" date="2023-06" db="EMBL/GenBank/DDBJ databases">
        <authorList>
            <consortium name="Lawrence Berkeley National Laboratory"/>
            <person name="Haridas S."/>
            <person name="Hensen N."/>
            <person name="Bonometti L."/>
            <person name="Westerberg I."/>
            <person name="Brannstrom I.O."/>
            <person name="Guillou S."/>
            <person name="Cros-Aarteil S."/>
            <person name="Calhoun S."/>
            <person name="Kuo A."/>
            <person name="Mondo S."/>
            <person name="Pangilinan J."/>
            <person name="Riley R."/>
            <person name="Labutti K."/>
            <person name="Andreopoulos B."/>
            <person name="Lipzen A."/>
            <person name="Chen C."/>
            <person name="Yanf M."/>
            <person name="Daum C."/>
            <person name="Ng V."/>
            <person name="Clum A."/>
            <person name="Steindorff A."/>
            <person name="Ohm R."/>
            <person name="Martin F."/>
            <person name="Silar P."/>
            <person name="Natvig D."/>
            <person name="Lalanne C."/>
            <person name="Gautier V."/>
            <person name="Ament-Velasquez S.L."/>
            <person name="Kruys A."/>
            <person name="Hutchinson M.I."/>
            <person name="Powell A.J."/>
            <person name="Barry K."/>
            <person name="Miller A.N."/>
            <person name="Grigoriev I.V."/>
            <person name="Debuchy R."/>
            <person name="Gladieux P."/>
            <person name="Thoren M.H."/>
            <person name="Johannesson H."/>
        </authorList>
    </citation>
    <scope>NUCLEOTIDE SEQUENCE</scope>
    <source>
        <strain evidence="1">CBS 314.62</strain>
    </source>
</reference>
<dbReference type="Proteomes" id="UP001270362">
    <property type="component" value="Unassembled WGS sequence"/>
</dbReference>
<dbReference type="AlphaFoldDB" id="A0AAE1CB36"/>
<sequence length="412" mass="46188">MPNLRVTLLFLSRYMFGTQVDFEYQPSALLMTADEAYNVLRDLFRDLIPQGVVQFCDQALDSSRPRYVIISPVDESLDKEVRWRFTHWELGRFSVVQSIKADDRAMKQATGSENTERIVRFSLQDTVKDAGVAVELIKAISNRDPAESLNALSKVGSTKFGQDLVKTYGPAAQTEREKKKAELAERFTDLQERLQNTNKLFAHVGNVIAHGQGSYQKTSAAVLKDVQSMHEADKSLSITRAASTAILTSICGCAHMLGYSPISPDALPVIIPLVCIPASYITWECLNMRNSSQKAQHATQLDITSRQLNTAFEQYHLAIARAFASQVLKIEISEMDSVAQMNTVLECLGVDSTSLGDMKYVDAFSEYRLERFLSVYGPFKNQLKAVVDENQFIHDDRIFSGKEKGGRRDDMD</sequence>
<proteinExistence type="predicted"/>
<evidence type="ECO:0000313" key="1">
    <source>
        <dbReference type="EMBL" id="KAK3686239.1"/>
    </source>
</evidence>
<accession>A0AAE1CB36</accession>
<protein>
    <submittedName>
        <fullName evidence="1">Uncharacterized protein</fullName>
    </submittedName>
</protein>
<comment type="caution">
    <text evidence="1">The sequence shown here is derived from an EMBL/GenBank/DDBJ whole genome shotgun (WGS) entry which is preliminary data.</text>
</comment>
<gene>
    <name evidence="1" type="ORF">B0T22DRAFT_518860</name>
</gene>